<dbReference type="Proteomes" id="UP001163707">
    <property type="component" value="Chromosome"/>
</dbReference>
<dbReference type="EMBL" id="CP109872">
    <property type="protein sequence ID" value="UYW71867.2"/>
    <property type="molecule type" value="Genomic_DNA"/>
</dbReference>
<evidence type="ECO:0000313" key="1">
    <source>
        <dbReference type="EMBL" id="UYW71867.2"/>
    </source>
</evidence>
<protein>
    <submittedName>
        <fullName evidence="1">Uncharacterized protein</fullName>
    </submittedName>
</protein>
<reference evidence="1" key="1">
    <citation type="submission" date="2023-02" db="EMBL/GenBank/DDBJ databases">
        <title>Complete Genome Sequence of Bacillus cereus sensu lato isolate BC38B from pepper closely related to the Bacillus anthracis clade.</title>
        <authorList>
            <person name="Abdelli M."/>
            <person name="Cerar Kisek T."/>
            <person name="Falaise C."/>
            <person name="Cumont A."/>
            <person name="Giraud M."/>
            <person name="Chatoux J."/>
            <person name="Rogee S."/>
            <person name="Dadvisard M."/>
            <person name="Larigauderie G."/>
            <person name="Raynaud F."/>
            <person name="Godic Torkar K."/>
            <person name="Ramisse V."/>
        </authorList>
    </citation>
    <scope>NUCLEOTIDE SEQUENCE</scope>
    <source>
        <strain evidence="1">BC38B</strain>
    </source>
</reference>
<sequence length="25" mass="2871">MPNIGMISLHKLNVMHIQKCYQSAL</sequence>
<evidence type="ECO:0000313" key="2">
    <source>
        <dbReference type="Proteomes" id="UP001163707"/>
    </source>
</evidence>
<name>A0AAE9TDW6_BACCE</name>
<dbReference type="AlphaFoldDB" id="A0AAE9TDW6"/>
<proteinExistence type="predicted"/>
<gene>
    <name evidence="1" type="ORF">OK229_18845</name>
</gene>
<accession>A0AAE9TDW6</accession>
<organism evidence="1 2">
    <name type="scientific">Bacillus cereus</name>
    <dbReference type="NCBI Taxonomy" id="1396"/>
    <lineage>
        <taxon>Bacteria</taxon>
        <taxon>Bacillati</taxon>
        <taxon>Bacillota</taxon>
        <taxon>Bacilli</taxon>
        <taxon>Bacillales</taxon>
        <taxon>Bacillaceae</taxon>
        <taxon>Bacillus</taxon>
        <taxon>Bacillus cereus group</taxon>
    </lineage>
</organism>